<dbReference type="EMBL" id="OU899037">
    <property type="protein sequence ID" value="CAH1736647.1"/>
    <property type="molecule type" value="Genomic_DNA"/>
</dbReference>
<evidence type="ECO:0000313" key="2">
    <source>
        <dbReference type="EMBL" id="CAH1736647.1"/>
    </source>
</evidence>
<feature type="region of interest" description="Disordered" evidence="1">
    <location>
        <begin position="91"/>
        <end position="112"/>
    </location>
</feature>
<name>A0A9P0JCG6_APHGO</name>
<protein>
    <submittedName>
        <fullName evidence="2">Uncharacterized protein</fullName>
    </submittedName>
</protein>
<keyword evidence="3" id="KW-1185">Reference proteome</keyword>
<reference evidence="2" key="2">
    <citation type="submission" date="2022-10" db="EMBL/GenBank/DDBJ databases">
        <authorList>
            <consortium name="ENA_rothamsted_submissions"/>
            <consortium name="culmorum"/>
            <person name="King R."/>
        </authorList>
    </citation>
    <scope>NUCLEOTIDE SEQUENCE</scope>
</reference>
<evidence type="ECO:0000313" key="3">
    <source>
        <dbReference type="Proteomes" id="UP001154329"/>
    </source>
</evidence>
<accession>A0A9P0JCG6</accession>
<evidence type="ECO:0000256" key="1">
    <source>
        <dbReference type="SAM" id="MobiDB-lite"/>
    </source>
</evidence>
<proteinExistence type="predicted"/>
<gene>
    <name evidence="2" type="ORF">APHIGO_LOCUS10346</name>
</gene>
<organism evidence="2 3">
    <name type="scientific">Aphis gossypii</name>
    <name type="common">Cotton aphid</name>
    <dbReference type="NCBI Taxonomy" id="80765"/>
    <lineage>
        <taxon>Eukaryota</taxon>
        <taxon>Metazoa</taxon>
        <taxon>Ecdysozoa</taxon>
        <taxon>Arthropoda</taxon>
        <taxon>Hexapoda</taxon>
        <taxon>Insecta</taxon>
        <taxon>Pterygota</taxon>
        <taxon>Neoptera</taxon>
        <taxon>Paraneoptera</taxon>
        <taxon>Hemiptera</taxon>
        <taxon>Sternorrhyncha</taxon>
        <taxon>Aphidomorpha</taxon>
        <taxon>Aphidoidea</taxon>
        <taxon>Aphididae</taxon>
        <taxon>Aphidini</taxon>
        <taxon>Aphis</taxon>
        <taxon>Aphis</taxon>
    </lineage>
</organism>
<reference evidence="2" key="1">
    <citation type="submission" date="2022-02" db="EMBL/GenBank/DDBJ databases">
        <authorList>
            <person name="King R."/>
        </authorList>
    </citation>
    <scope>NUCLEOTIDE SEQUENCE</scope>
</reference>
<feature type="region of interest" description="Disordered" evidence="1">
    <location>
        <begin position="121"/>
        <end position="140"/>
    </location>
</feature>
<sequence>MEDGADFKALYDKIIESYIANRGIPDELQALEETIDDILTVVERGADCSEDVATAEQVLHKILLLGMSIGRRIGDADEQSPSRTTVEMVDKSTQSDHAPAMVPTSELPIDLGKGMDQPTTTTDVVSDPSHSHIERSCSVPDDGAEHVSMPAEDAGKPDIAVELAETDQTYSAPSQTKKPRGWRLSWKRIKRVALRLCCVR</sequence>
<dbReference type="AlphaFoldDB" id="A0A9P0JCG6"/>
<dbReference type="Proteomes" id="UP001154329">
    <property type="component" value="Chromosome 4"/>
</dbReference>